<gene>
    <name evidence="2" type="ORF">DPPLL_27160</name>
</gene>
<dbReference type="CDD" id="cd00158">
    <property type="entry name" value="RHOD"/>
    <property type="match status" value="2"/>
</dbReference>
<feature type="domain" description="Rhodanese" evidence="1">
    <location>
        <begin position="193"/>
        <end position="281"/>
    </location>
</feature>
<evidence type="ECO:0000313" key="3">
    <source>
        <dbReference type="Proteomes" id="UP000830055"/>
    </source>
</evidence>
<organism evidence="2 3">
    <name type="scientific">Desulfofustis limnaeus</name>
    <dbReference type="NCBI Taxonomy" id="2740163"/>
    <lineage>
        <taxon>Bacteria</taxon>
        <taxon>Pseudomonadati</taxon>
        <taxon>Thermodesulfobacteriota</taxon>
        <taxon>Desulfobulbia</taxon>
        <taxon>Desulfobulbales</taxon>
        <taxon>Desulfocapsaceae</taxon>
        <taxon>Desulfofustis</taxon>
    </lineage>
</organism>
<dbReference type="PANTHER" id="PTHR44086">
    <property type="entry name" value="THIOSULFATE SULFURTRANSFERASE RDL2, MITOCHONDRIAL-RELATED"/>
    <property type="match status" value="1"/>
</dbReference>
<feature type="domain" description="Rhodanese" evidence="1">
    <location>
        <begin position="68"/>
        <end position="158"/>
    </location>
</feature>
<proteinExistence type="predicted"/>
<evidence type="ECO:0000259" key="1">
    <source>
        <dbReference type="PROSITE" id="PS50206"/>
    </source>
</evidence>
<dbReference type="SMART" id="SM00450">
    <property type="entry name" value="RHOD"/>
    <property type="match status" value="2"/>
</dbReference>
<dbReference type="Pfam" id="PF00581">
    <property type="entry name" value="Rhodanese"/>
    <property type="match status" value="1"/>
</dbReference>
<dbReference type="PROSITE" id="PS50206">
    <property type="entry name" value="RHODANESE_3"/>
    <property type="match status" value="2"/>
</dbReference>
<sequence length="399" mass="45441">MVRGSSTPRTMGGKRWTPRGAVVLAVLLLVCCSAGCPHRSWASPYRAFFPRIETISTAELHDQLFTSTLVDVRSRFEFDVVHIARSINLPLETGQFADRIGRLVPVQDDLQLVLIGNDPDCSRAFEAAGIARSQGISQVRVYDAGVFSWLHAHPERTRLMGESPARLEMVLPLASHQRRRLSFEQLAAEAEKPESILIDVRNFYQRHRVPRDLPYRAIETEALLAAIGDRIWANQRLLIFDEDGSRSHWLHLFLRAAGFSDFFFLEGGMNGVPLARQMLIAENVDESISINQQRLRDSLNTLWELGQTSEFLTYVLSCLRRENIAFVQAIQAAAQLDITMEQIRELSRNLATGGQARFFDAGEYFVYQVDPLLAWKGDQRGLNWQRRVSQYHQRYLSLP</sequence>
<dbReference type="InterPro" id="IPR001763">
    <property type="entry name" value="Rhodanese-like_dom"/>
</dbReference>
<dbReference type="Gene3D" id="3.40.250.10">
    <property type="entry name" value="Rhodanese-like domain"/>
    <property type="match status" value="2"/>
</dbReference>
<evidence type="ECO:0000313" key="2">
    <source>
        <dbReference type="EMBL" id="BDD88351.1"/>
    </source>
</evidence>
<name>A0ABN6M627_9BACT</name>
<keyword evidence="3" id="KW-1185">Reference proteome</keyword>
<accession>A0ABN6M627</accession>
<dbReference type="EMBL" id="AP025516">
    <property type="protein sequence ID" value="BDD88351.1"/>
    <property type="molecule type" value="Genomic_DNA"/>
</dbReference>
<protein>
    <recommendedName>
        <fullName evidence="1">Rhodanese domain-containing protein</fullName>
    </recommendedName>
</protein>
<dbReference type="Proteomes" id="UP000830055">
    <property type="component" value="Chromosome"/>
</dbReference>
<dbReference type="PANTHER" id="PTHR44086:SF13">
    <property type="entry name" value="THIOSULFATE SULFURTRANSFERASE PSPE"/>
    <property type="match status" value="1"/>
</dbReference>
<dbReference type="SUPFAM" id="SSF52821">
    <property type="entry name" value="Rhodanese/Cell cycle control phosphatase"/>
    <property type="match status" value="2"/>
</dbReference>
<reference evidence="2 3" key="1">
    <citation type="submission" date="2022-01" db="EMBL/GenBank/DDBJ databases">
        <title>Desulfofustis limnae sp. nov., a novel mesophilic sulfate-reducing bacterium isolated from marsh soil.</title>
        <authorList>
            <person name="Watanabe M."/>
            <person name="Takahashi A."/>
            <person name="Kojima H."/>
            <person name="Fukui M."/>
        </authorList>
    </citation>
    <scope>NUCLEOTIDE SEQUENCE [LARGE SCALE GENOMIC DNA]</scope>
    <source>
        <strain evidence="2 3">PPLL</strain>
    </source>
</reference>
<dbReference type="InterPro" id="IPR036873">
    <property type="entry name" value="Rhodanese-like_dom_sf"/>
</dbReference>
<dbReference type="RefSeq" id="WP_284151725.1">
    <property type="nucleotide sequence ID" value="NZ_AP025516.1"/>
</dbReference>